<gene>
    <name evidence="2" type="ORF">RIB56_03135</name>
</gene>
<feature type="region of interest" description="Disordered" evidence="1">
    <location>
        <begin position="280"/>
        <end position="299"/>
    </location>
</feature>
<protein>
    <submittedName>
        <fullName evidence="2">Phage minor capsid protein</fullName>
    </submittedName>
</protein>
<evidence type="ECO:0000313" key="2">
    <source>
        <dbReference type="EMBL" id="MDW8515114.1"/>
    </source>
</evidence>
<dbReference type="InterPro" id="IPR009319">
    <property type="entry name" value="Phage_A118_VSP1"/>
</dbReference>
<accession>A0ABU4J293</accession>
<reference evidence="3" key="1">
    <citation type="submission" date="2023-07" db="EMBL/GenBank/DDBJ databases">
        <title>Draft genomic sequences of Priestia flexa CCM isolated from the soil of an abandoned mine contaminated by free cyanide in the high Andean zone of Tacna, Peru.</title>
        <authorList>
            <person name="Caceda Quiroz C.J."/>
            <person name="Maraza Chooque G.J."/>
            <person name="Fora Quispe G.L."/>
            <person name="Carpio Mamani M."/>
        </authorList>
    </citation>
    <scope>NUCLEOTIDE SEQUENCE [LARGE SCALE GENOMIC DNA]</scope>
    <source>
        <strain evidence="3">CCM</strain>
    </source>
</reference>
<keyword evidence="3" id="KW-1185">Reference proteome</keyword>
<dbReference type="Proteomes" id="UP001284771">
    <property type="component" value="Unassembled WGS sequence"/>
</dbReference>
<dbReference type="Pfam" id="PF06152">
    <property type="entry name" value="Phage_min_cap2"/>
    <property type="match status" value="1"/>
</dbReference>
<comment type="caution">
    <text evidence="2">The sequence shown here is derived from an EMBL/GenBank/DDBJ whole genome shotgun (WGS) entry which is preliminary data.</text>
</comment>
<organism evidence="2 3">
    <name type="scientific">Priestia flexa</name>
    <dbReference type="NCBI Taxonomy" id="86664"/>
    <lineage>
        <taxon>Bacteria</taxon>
        <taxon>Bacillati</taxon>
        <taxon>Bacillota</taxon>
        <taxon>Bacilli</taxon>
        <taxon>Bacillales</taxon>
        <taxon>Bacillaceae</taxon>
        <taxon>Priestia</taxon>
    </lineage>
</organism>
<evidence type="ECO:0000313" key="3">
    <source>
        <dbReference type="Proteomes" id="UP001284771"/>
    </source>
</evidence>
<name>A0ABU4J293_9BACI</name>
<proteinExistence type="predicted"/>
<dbReference type="EMBL" id="JAWUZT010000005">
    <property type="protein sequence ID" value="MDW8515114.1"/>
    <property type="molecule type" value="Genomic_DNA"/>
</dbReference>
<dbReference type="RefSeq" id="WP_318757205.1">
    <property type="nucleotide sequence ID" value="NZ_JAWUZT010000005.1"/>
</dbReference>
<evidence type="ECO:0000256" key="1">
    <source>
        <dbReference type="SAM" id="MobiDB-lite"/>
    </source>
</evidence>
<sequence>MNHNQLIEYFAQVIQGIFFRVNNAKDLTNDKNAQALITAILNELDGLGIKTSEVMPKELEKAYLQAISGATQDLVAQKVKVDALKPADVIKKKLHVAALTSLVRDTLQDLRVAIRAAKQSATTTIKKVLSKTKREIAKGLIQGNGRKVVAKRVAQAFREEGLVCFKTADNKRLRLDKYAKVVVSYKMRESATQGASNRYLESGVGLVKVSSQKPTCKVCGRFSGMVVSLTGKHKGFKSIKDKGVKLAPYHPHCKCTVSPYVTDYKTDGEIQNEKDKWKNWREEDDNRSQSEKKAYDKEQDIRRKAHEELKAYERYTAVLGKDAPKTIGAFRRIKRNGGESWQKLQLAYRQANRELKTE</sequence>